<dbReference type="OMA" id="KLAYNHK"/>
<evidence type="ECO:0000256" key="3">
    <source>
        <dbReference type="ARBA" id="ARBA00022670"/>
    </source>
</evidence>
<dbReference type="OrthoDB" id="407146at2759"/>
<keyword evidence="3" id="KW-0645">Protease</keyword>
<dbReference type="PRINTS" id="PR00706">
    <property type="entry name" value="PYROGLUPTASE"/>
</dbReference>
<protein>
    <recommendedName>
        <fullName evidence="8">Pyroglutamyl-peptidase I</fullName>
    </recommendedName>
</protein>
<dbReference type="PIRSF" id="PIRSF015592">
    <property type="entry name" value="Prld-crbxl_pptds"/>
    <property type="match status" value="1"/>
</dbReference>
<evidence type="ECO:0000313" key="6">
    <source>
        <dbReference type="EMBL" id="TRY80888.1"/>
    </source>
</evidence>
<evidence type="ECO:0008006" key="8">
    <source>
        <dbReference type="Google" id="ProtNLM"/>
    </source>
</evidence>
<accession>A0A553PT79</accession>
<dbReference type="Pfam" id="PF01470">
    <property type="entry name" value="Peptidase_C15"/>
    <property type="match status" value="1"/>
</dbReference>
<name>A0A553PT79_TIGCA</name>
<reference evidence="6 7" key="1">
    <citation type="journal article" date="2018" name="Nat. Ecol. Evol.">
        <title>Genomic signatures of mitonuclear coevolution across populations of Tigriopus californicus.</title>
        <authorList>
            <person name="Barreto F.S."/>
            <person name="Watson E.T."/>
            <person name="Lima T.G."/>
            <person name="Willett C.S."/>
            <person name="Edmands S."/>
            <person name="Li W."/>
            <person name="Burton R.S."/>
        </authorList>
    </citation>
    <scope>NUCLEOTIDE SEQUENCE [LARGE SCALE GENOMIC DNA]</scope>
    <source>
        <strain evidence="6 7">San Diego</strain>
    </source>
</reference>
<evidence type="ECO:0000256" key="4">
    <source>
        <dbReference type="ARBA" id="ARBA00022801"/>
    </source>
</evidence>
<dbReference type="GO" id="GO:0006508">
    <property type="term" value="P:proteolysis"/>
    <property type="evidence" value="ECO:0007669"/>
    <property type="project" value="UniProtKB-KW"/>
</dbReference>
<keyword evidence="4" id="KW-0378">Hydrolase</keyword>
<evidence type="ECO:0000256" key="2">
    <source>
        <dbReference type="ARBA" id="ARBA00022490"/>
    </source>
</evidence>
<dbReference type="PANTHER" id="PTHR23402">
    <property type="entry name" value="PROTEASE FAMILY C15 PYROGLUTAMYL-PEPTIDASE I-RELATED"/>
    <property type="match status" value="1"/>
</dbReference>
<comment type="caution">
    <text evidence="6">The sequence shown here is derived from an EMBL/GenBank/DDBJ whole genome shotgun (WGS) entry which is preliminary data.</text>
</comment>
<sequence>MEPSSQTLTKPYLIVTGFGPFGPHEKNPSWDAVQALHGKWDNEQVDLLIQEIPVCYDFVLQKVPASLECVQGCHARTKSPLAIVHVGVGSSVKKITIETEAKNCGYNIPDVNQKCPPNEECCEKGSQTLKTTLNVEQIVAKINGSEAETGIEAELSTSAGGYLCEFIFYKSLAASNGTALFVHVPDYNKPYSVDQMGKALQIICETLIPTNTIRD</sequence>
<keyword evidence="5" id="KW-0788">Thiol protease</keyword>
<dbReference type="PANTHER" id="PTHR23402:SF1">
    <property type="entry name" value="PYROGLUTAMYL-PEPTIDASE I"/>
    <property type="match status" value="1"/>
</dbReference>
<evidence type="ECO:0000256" key="5">
    <source>
        <dbReference type="ARBA" id="ARBA00022807"/>
    </source>
</evidence>
<dbReference type="AlphaFoldDB" id="A0A553PT79"/>
<dbReference type="GO" id="GO:0005829">
    <property type="term" value="C:cytosol"/>
    <property type="evidence" value="ECO:0007669"/>
    <property type="project" value="InterPro"/>
</dbReference>
<dbReference type="InterPro" id="IPR016125">
    <property type="entry name" value="Peptidase_C15-like"/>
</dbReference>
<dbReference type="Gene3D" id="3.40.630.20">
    <property type="entry name" value="Peptidase C15, pyroglutamyl peptidase I-like"/>
    <property type="match status" value="1"/>
</dbReference>
<dbReference type="InterPro" id="IPR036440">
    <property type="entry name" value="Peptidase_C15-like_sf"/>
</dbReference>
<proteinExistence type="inferred from homology"/>
<evidence type="ECO:0000313" key="7">
    <source>
        <dbReference type="Proteomes" id="UP000318571"/>
    </source>
</evidence>
<dbReference type="SUPFAM" id="SSF53182">
    <property type="entry name" value="Pyrrolidone carboxyl peptidase (pyroglutamate aminopeptidase)"/>
    <property type="match status" value="1"/>
</dbReference>
<evidence type="ECO:0000256" key="1">
    <source>
        <dbReference type="ARBA" id="ARBA00006641"/>
    </source>
</evidence>
<dbReference type="CDD" id="cd00501">
    <property type="entry name" value="Peptidase_C15"/>
    <property type="match status" value="1"/>
</dbReference>
<gene>
    <name evidence="6" type="ORF">TCAL_04706</name>
</gene>
<keyword evidence="2" id="KW-0963">Cytoplasm</keyword>
<dbReference type="EMBL" id="VCGU01000001">
    <property type="protein sequence ID" value="TRY80888.1"/>
    <property type="molecule type" value="Genomic_DNA"/>
</dbReference>
<keyword evidence="7" id="KW-1185">Reference proteome</keyword>
<comment type="similarity">
    <text evidence="1">Belongs to the peptidase C15 family.</text>
</comment>
<organism evidence="6 7">
    <name type="scientific">Tigriopus californicus</name>
    <name type="common">Marine copepod</name>
    <dbReference type="NCBI Taxonomy" id="6832"/>
    <lineage>
        <taxon>Eukaryota</taxon>
        <taxon>Metazoa</taxon>
        <taxon>Ecdysozoa</taxon>
        <taxon>Arthropoda</taxon>
        <taxon>Crustacea</taxon>
        <taxon>Multicrustacea</taxon>
        <taxon>Hexanauplia</taxon>
        <taxon>Copepoda</taxon>
        <taxon>Harpacticoida</taxon>
        <taxon>Harpacticidae</taxon>
        <taxon>Tigriopus</taxon>
    </lineage>
</organism>
<dbReference type="Proteomes" id="UP000318571">
    <property type="component" value="Chromosome 12"/>
</dbReference>
<dbReference type="InterPro" id="IPR000816">
    <property type="entry name" value="Peptidase_C15"/>
</dbReference>
<dbReference type="GO" id="GO:0016920">
    <property type="term" value="F:pyroglutamyl-peptidase activity"/>
    <property type="evidence" value="ECO:0007669"/>
    <property type="project" value="InterPro"/>
</dbReference>